<dbReference type="Proteomes" id="UP001164250">
    <property type="component" value="Chromosome 11"/>
</dbReference>
<dbReference type="EMBL" id="CM047907">
    <property type="protein sequence ID" value="KAJ0084643.1"/>
    <property type="molecule type" value="Genomic_DNA"/>
</dbReference>
<evidence type="ECO:0000313" key="1">
    <source>
        <dbReference type="EMBL" id="KAJ0084643.1"/>
    </source>
</evidence>
<accession>A0ACC1AF52</accession>
<keyword evidence="2" id="KW-1185">Reference proteome</keyword>
<proteinExistence type="predicted"/>
<organism evidence="1 2">
    <name type="scientific">Pistacia atlantica</name>
    <dbReference type="NCBI Taxonomy" id="434234"/>
    <lineage>
        <taxon>Eukaryota</taxon>
        <taxon>Viridiplantae</taxon>
        <taxon>Streptophyta</taxon>
        <taxon>Embryophyta</taxon>
        <taxon>Tracheophyta</taxon>
        <taxon>Spermatophyta</taxon>
        <taxon>Magnoliopsida</taxon>
        <taxon>eudicotyledons</taxon>
        <taxon>Gunneridae</taxon>
        <taxon>Pentapetalae</taxon>
        <taxon>rosids</taxon>
        <taxon>malvids</taxon>
        <taxon>Sapindales</taxon>
        <taxon>Anacardiaceae</taxon>
        <taxon>Pistacia</taxon>
    </lineage>
</organism>
<evidence type="ECO:0000313" key="2">
    <source>
        <dbReference type="Proteomes" id="UP001164250"/>
    </source>
</evidence>
<protein>
    <submittedName>
        <fullName evidence="1">Uncharacterized protein</fullName>
    </submittedName>
</protein>
<gene>
    <name evidence="1" type="ORF">Patl1_30973</name>
</gene>
<comment type="caution">
    <text evidence="1">The sequence shown here is derived from an EMBL/GenBank/DDBJ whole genome shotgun (WGS) entry which is preliminary data.</text>
</comment>
<reference evidence="2" key="1">
    <citation type="journal article" date="2023" name="G3 (Bethesda)">
        <title>Genome assembly and association tests identify interacting loci associated with vigor, precocity, and sex in interspecific pistachio rootstocks.</title>
        <authorList>
            <person name="Palmer W."/>
            <person name="Jacygrad E."/>
            <person name="Sagayaradj S."/>
            <person name="Cavanaugh K."/>
            <person name="Han R."/>
            <person name="Bertier L."/>
            <person name="Beede B."/>
            <person name="Kafkas S."/>
            <person name="Golino D."/>
            <person name="Preece J."/>
            <person name="Michelmore R."/>
        </authorList>
    </citation>
    <scope>NUCLEOTIDE SEQUENCE [LARGE SCALE GENOMIC DNA]</scope>
</reference>
<sequence>MSGNGIGAITLFEDTVIEYEYVECTSSAIKGLVLFKKLYPGHRKKEIEHFIANARDDGGWGESYRSCREKKYIPLEGNRSNLVHNAWAMMGLIDAGQVSERDPTPLHRAAKLLINSQLEDDDFPQQEVAGVFNKNCLLHYRAYRNIHPLWDLAE</sequence>
<name>A0ACC1AF52_9ROSI</name>